<evidence type="ECO:0000313" key="2">
    <source>
        <dbReference type="Proteomes" id="UP001328107"/>
    </source>
</evidence>
<sequence length="87" mass="10065">TLLPYNVHYDGVTSELDATGLHWQWNSVADPLDSRSIVRIGSVQEFIVQPVPFPSTSEQERRNLLRSLDEETRLSWSLRKKRARLAM</sequence>
<organism evidence="1 2">
    <name type="scientific">Pristionchus mayeri</name>
    <dbReference type="NCBI Taxonomy" id="1317129"/>
    <lineage>
        <taxon>Eukaryota</taxon>
        <taxon>Metazoa</taxon>
        <taxon>Ecdysozoa</taxon>
        <taxon>Nematoda</taxon>
        <taxon>Chromadorea</taxon>
        <taxon>Rhabditida</taxon>
        <taxon>Rhabditina</taxon>
        <taxon>Diplogasteromorpha</taxon>
        <taxon>Diplogasteroidea</taxon>
        <taxon>Neodiplogasteridae</taxon>
        <taxon>Pristionchus</taxon>
    </lineage>
</organism>
<name>A0AAN5D5U2_9BILA</name>
<protein>
    <submittedName>
        <fullName evidence="1">Uncharacterized protein</fullName>
    </submittedName>
</protein>
<gene>
    <name evidence="1" type="ORF">PMAYCL1PPCAC_26425</name>
</gene>
<reference evidence="2" key="1">
    <citation type="submission" date="2022-10" db="EMBL/GenBank/DDBJ databases">
        <title>Genome assembly of Pristionchus species.</title>
        <authorList>
            <person name="Yoshida K."/>
            <person name="Sommer R.J."/>
        </authorList>
    </citation>
    <scope>NUCLEOTIDE SEQUENCE [LARGE SCALE GENOMIC DNA]</scope>
    <source>
        <strain evidence="2">RS5460</strain>
    </source>
</reference>
<accession>A0AAN5D5U2</accession>
<evidence type="ECO:0000313" key="1">
    <source>
        <dbReference type="EMBL" id="GMR56230.1"/>
    </source>
</evidence>
<dbReference type="AlphaFoldDB" id="A0AAN5D5U2"/>
<feature type="non-terminal residue" evidence="1">
    <location>
        <position position="87"/>
    </location>
</feature>
<comment type="caution">
    <text evidence="1">The sequence shown here is derived from an EMBL/GenBank/DDBJ whole genome shotgun (WGS) entry which is preliminary data.</text>
</comment>
<dbReference type="EMBL" id="BTRK01000005">
    <property type="protein sequence ID" value="GMR56230.1"/>
    <property type="molecule type" value="Genomic_DNA"/>
</dbReference>
<keyword evidence="2" id="KW-1185">Reference proteome</keyword>
<feature type="non-terminal residue" evidence="1">
    <location>
        <position position="1"/>
    </location>
</feature>
<proteinExistence type="predicted"/>
<dbReference type="Proteomes" id="UP001328107">
    <property type="component" value="Unassembled WGS sequence"/>
</dbReference>